<organism evidence="3 4">
    <name type="scientific">Zunongwangia mangrovi</name>
    <dbReference type="NCBI Taxonomy" id="1334022"/>
    <lineage>
        <taxon>Bacteria</taxon>
        <taxon>Pseudomonadati</taxon>
        <taxon>Bacteroidota</taxon>
        <taxon>Flavobacteriia</taxon>
        <taxon>Flavobacteriales</taxon>
        <taxon>Flavobacteriaceae</taxon>
        <taxon>Zunongwangia</taxon>
    </lineage>
</organism>
<evidence type="ECO:0000313" key="4">
    <source>
        <dbReference type="Proteomes" id="UP000199438"/>
    </source>
</evidence>
<dbReference type="InterPro" id="IPR050312">
    <property type="entry name" value="IolE/XylAMocC-like"/>
</dbReference>
<dbReference type="OrthoDB" id="9798407at2"/>
<name>A0A1I1H0Z6_9FLAO</name>
<evidence type="ECO:0000256" key="1">
    <source>
        <dbReference type="SAM" id="SignalP"/>
    </source>
</evidence>
<dbReference type="Gene3D" id="3.20.20.150">
    <property type="entry name" value="Divalent-metal-dependent TIM barrel enzymes"/>
    <property type="match status" value="1"/>
</dbReference>
<gene>
    <name evidence="3" type="ORF">SAMN04487907_102402</name>
</gene>
<dbReference type="AlphaFoldDB" id="A0A1I1H0Z6"/>
<dbReference type="EMBL" id="FOKV01000002">
    <property type="protein sequence ID" value="SFC14860.1"/>
    <property type="molecule type" value="Genomic_DNA"/>
</dbReference>
<dbReference type="Pfam" id="PF01261">
    <property type="entry name" value="AP_endonuc_2"/>
    <property type="match status" value="1"/>
</dbReference>
<proteinExistence type="predicted"/>
<feature type="chain" id="PRO_5011606256" evidence="1">
    <location>
        <begin position="25"/>
        <end position="294"/>
    </location>
</feature>
<evidence type="ECO:0000259" key="2">
    <source>
        <dbReference type="Pfam" id="PF01261"/>
    </source>
</evidence>
<accession>A0A1I1H0Z6</accession>
<keyword evidence="4" id="KW-1185">Reference proteome</keyword>
<keyword evidence="1" id="KW-0732">Signal</keyword>
<dbReference type="PANTHER" id="PTHR12110:SF41">
    <property type="entry name" value="INOSOSE DEHYDRATASE"/>
    <property type="match status" value="1"/>
</dbReference>
<dbReference type="PANTHER" id="PTHR12110">
    <property type="entry name" value="HYDROXYPYRUVATE ISOMERASE"/>
    <property type="match status" value="1"/>
</dbReference>
<sequence length="294" mass="33707">MTGLKNLSKAGAFFLMLTSFSMFGQRQYGAATLYTVRDEMAAAPEETIDEVSEIGYLYIEAAGYSDGKFYGMEPKKFKKLLAKYHTKPLSTHQGGVTMENVDQMIADVKKAGFKYFVIPVPPMGRFTFDAETQTMGMDNDLDFLVETFNTIGEKCKKAGLELLYHNHDFEFKENENGIVPIEYFLENTDPEFVNFQMDLFWVTKAGADPVAYFDKYPGRFKLWHVKDMDEEGKFAPVGEGKIDFGRILKERKASGMKYYIVEQDMTFELEPLEAIKISHDNLKDFGFDKVKYKK</sequence>
<protein>
    <submittedName>
        <fullName evidence="3">Sugar phosphate isomerase/epimerase</fullName>
    </submittedName>
</protein>
<dbReference type="SUPFAM" id="SSF51658">
    <property type="entry name" value="Xylose isomerase-like"/>
    <property type="match status" value="1"/>
</dbReference>
<dbReference type="Proteomes" id="UP000199438">
    <property type="component" value="Unassembled WGS sequence"/>
</dbReference>
<dbReference type="GO" id="GO:0016853">
    <property type="term" value="F:isomerase activity"/>
    <property type="evidence" value="ECO:0007669"/>
    <property type="project" value="UniProtKB-KW"/>
</dbReference>
<keyword evidence="3" id="KW-0413">Isomerase</keyword>
<feature type="signal peptide" evidence="1">
    <location>
        <begin position="1"/>
        <end position="24"/>
    </location>
</feature>
<evidence type="ECO:0000313" key="3">
    <source>
        <dbReference type="EMBL" id="SFC14860.1"/>
    </source>
</evidence>
<dbReference type="InterPro" id="IPR036237">
    <property type="entry name" value="Xyl_isomerase-like_sf"/>
</dbReference>
<feature type="domain" description="Xylose isomerase-like TIM barrel" evidence="2">
    <location>
        <begin position="48"/>
        <end position="263"/>
    </location>
</feature>
<dbReference type="RefSeq" id="WP_092541458.1">
    <property type="nucleotide sequence ID" value="NZ_FOKV01000002.1"/>
</dbReference>
<reference evidence="4" key="1">
    <citation type="submission" date="2016-10" db="EMBL/GenBank/DDBJ databases">
        <authorList>
            <person name="Varghese N."/>
            <person name="Submissions S."/>
        </authorList>
    </citation>
    <scope>NUCLEOTIDE SEQUENCE [LARGE SCALE GENOMIC DNA]</scope>
    <source>
        <strain evidence="4">DSM 24499</strain>
    </source>
</reference>
<dbReference type="STRING" id="1334022.SAMN04487907_102402"/>
<dbReference type="InterPro" id="IPR013022">
    <property type="entry name" value="Xyl_isomerase-like_TIM-brl"/>
</dbReference>